<sequence>MFRTEYGQPEPKIAAVKLIAVDPDKAGVEQDHAESGAGLGHAGLIAISQVGVCPHDGQSLIYVVMEYAPENLAQVVSERPLTAAETREVLTTVLGTLSYLHGEGFVHGHLKPANIMAVNDQIKISSDGLRRLGDTIETPWNASPYDPPERAYGVISPAGDVWSLAMTMVEVLTQRLPVRDR</sequence>
<evidence type="ECO:0000256" key="2">
    <source>
        <dbReference type="ARBA" id="ARBA00022840"/>
    </source>
</evidence>
<dbReference type="InterPro" id="IPR000719">
    <property type="entry name" value="Prot_kinase_dom"/>
</dbReference>
<dbReference type="GO" id="GO:0005524">
    <property type="term" value="F:ATP binding"/>
    <property type="evidence" value="ECO:0007669"/>
    <property type="project" value="UniProtKB-KW"/>
</dbReference>
<accession>A0A7V8NTX1</accession>
<dbReference type="AlphaFoldDB" id="A0A7V8NTX1"/>
<gene>
    <name evidence="4" type="ORF">HRJ53_20845</name>
</gene>
<dbReference type="InterPro" id="IPR050117">
    <property type="entry name" value="MAPK"/>
</dbReference>
<evidence type="ECO:0000256" key="1">
    <source>
        <dbReference type="ARBA" id="ARBA00022741"/>
    </source>
</evidence>
<dbReference type="Proteomes" id="UP000567293">
    <property type="component" value="Unassembled WGS sequence"/>
</dbReference>
<feature type="domain" description="Protein kinase" evidence="3">
    <location>
        <begin position="1"/>
        <end position="181"/>
    </location>
</feature>
<dbReference type="PROSITE" id="PS50011">
    <property type="entry name" value="PROTEIN_KINASE_DOM"/>
    <property type="match status" value="1"/>
</dbReference>
<name>A0A7V8NTX1_9BACT</name>
<proteinExistence type="predicted"/>
<evidence type="ECO:0000259" key="3">
    <source>
        <dbReference type="PROSITE" id="PS50011"/>
    </source>
</evidence>
<reference evidence="4" key="1">
    <citation type="submission" date="2020-06" db="EMBL/GenBank/DDBJ databases">
        <title>Legume-microbial interactions unlock mineral nutrients during tropical forest succession.</title>
        <authorList>
            <person name="Epihov D.Z."/>
        </authorList>
    </citation>
    <scope>NUCLEOTIDE SEQUENCE [LARGE SCALE GENOMIC DNA]</scope>
    <source>
        <strain evidence="4">Pan2503</strain>
    </source>
</reference>
<dbReference type="InterPro" id="IPR011009">
    <property type="entry name" value="Kinase-like_dom_sf"/>
</dbReference>
<evidence type="ECO:0000313" key="5">
    <source>
        <dbReference type="Proteomes" id="UP000567293"/>
    </source>
</evidence>
<dbReference type="EMBL" id="JACDQQ010002005">
    <property type="protein sequence ID" value="MBA0087440.1"/>
    <property type="molecule type" value="Genomic_DNA"/>
</dbReference>
<organism evidence="4 5">
    <name type="scientific">Candidatus Acidiferrum panamense</name>
    <dbReference type="NCBI Taxonomy" id="2741543"/>
    <lineage>
        <taxon>Bacteria</taxon>
        <taxon>Pseudomonadati</taxon>
        <taxon>Acidobacteriota</taxon>
        <taxon>Terriglobia</taxon>
        <taxon>Candidatus Acidiferrales</taxon>
        <taxon>Candidatus Acidiferrum</taxon>
    </lineage>
</organism>
<keyword evidence="4" id="KW-0418">Kinase</keyword>
<comment type="caution">
    <text evidence="4">The sequence shown here is derived from an EMBL/GenBank/DDBJ whole genome shotgun (WGS) entry which is preliminary data.</text>
</comment>
<dbReference type="SUPFAM" id="SSF56112">
    <property type="entry name" value="Protein kinase-like (PK-like)"/>
    <property type="match status" value="1"/>
</dbReference>
<keyword evidence="5" id="KW-1185">Reference proteome</keyword>
<dbReference type="Pfam" id="PF00069">
    <property type="entry name" value="Pkinase"/>
    <property type="match status" value="1"/>
</dbReference>
<keyword evidence="1" id="KW-0547">Nucleotide-binding</keyword>
<dbReference type="PANTHER" id="PTHR24055">
    <property type="entry name" value="MITOGEN-ACTIVATED PROTEIN KINASE"/>
    <property type="match status" value="1"/>
</dbReference>
<dbReference type="GO" id="GO:0004672">
    <property type="term" value="F:protein kinase activity"/>
    <property type="evidence" value="ECO:0007669"/>
    <property type="project" value="InterPro"/>
</dbReference>
<keyword evidence="4" id="KW-0808">Transferase</keyword>
<keyword evidence="2" id="KW-0067">ATP-binding</keyword>
<protein>
    <submittedName>
        <fullName evidence="4">Protein kinase</fullName>
    </submittedName>
</protein>
<dbReference type="SMART" id="SM00220">
    <property type="entry name" value="S_TKc"/>
    <property type="match status" value="1"/>
</dbReference>
<dbReference type="Gene3D" id="1.10.510.10">
    <property type="entry name" value="Transferase(Phosphotransferase) domain 1"/>
    <property type="match status" value="1"/>
</dbReference>
<evidence type="ECO:0000313" key="4">
    <source>
        <dbReference type="EMBL" id="MBA0087440.1"/>
    </source>
</evidence>
<feature type="non-terminal residue" evidence="4">
    <location>
        <position position="181"/>
    </location>
</feature>